<keyword evidence="1" id="KW-0812">Transmembrane</keyword>
<reference evidence="2 3" key="1">
    <citation type="submission" date="2018-06" db="EMBL/GenBank/DDBJ databases">
        <authorList>
            <consortium name="Pathogen Informatics"/>
            <person name="Doyle S."/>
        </authorList>
    </citation>
    <scope>NUCLEOTIDE SEQUENCE [LARGE SCALE GENOMIC DNA]</scope>
    <source>
        <strain evidence="2 3">NCTC10738</strain>
    </source>
</reference>
<dbReference type="AlphaFoldDB" id="A0A380BZ48"/>
<gene>
    <name evidence="2" type="ORF">NCTC10738_04138</name>
</gene>
<evidence type="ECO:0000256" key="1">
    <source>
        <dbReference type="SAM" id="Phobius"/>
    </source>
</evidence>
<feature type="transmembrane region" description="Helical" evidence="1">
    <location>
        <begin position="207"/>
        <end position="237"/>
    </location>
</feature>
<feature type="transmembrane region" description="Helical" evidence="1">
    <location>
        <begin position="133"/>
        <end position="160"/>
    </location>
</feature>
<evidence type="ECO:0000313" key="3">
    <source>
        <dbReference type="Proteomes" id="UP000254069"/>
    </source>
</evidence>
<dbReference type="Pfam" id="PF12679">
    <property type="entry name" value="ABC2_membrane_2"/>
    <property type="match status" value="1"/>
</dbReference>
<feature type="transmembrane region" description="Helical" evidence="1">
    <location>
        <begin position="257"/>
        <end position="275"/>
    </location>
</feature>
<evidence type="ECO:0000313" key="2">
    <source>
        <dbReference type="EMBL" id="SUJ09347.1"/>
    </source>
</evidence>
<proteinExistence type="predicted"/>
<dbReference type="KEGG" id="salg:BS332_16960"/>
<feature type="transmembrane region" description="Helical" evidence="1">
    <location>
        <begin position="34"/>
        <end position="52"/>
    </location>
</feature>
<feature type="transmembrane region" description="Helical" evidence="1">
    <location>
        <begin position="89"/>
        <end position="112"/>
    </location>
</feature>
<sequence>MTTATHSTHPGGLKNALQLAGFELYKLIFHRRGTLAMIAFALVWLLILAYPVRGAASFLLNPDFKHFVTGAFGEGTLDQLFAWPVAEQAVYWVISLYLFPMFSILICGDQFASDKNRGTLRFLCLRSGRDALFFGRFLGMMLIQLLLVAITVIATVFLAMSRDMALVLPALTSGLMMTLNLVLILLPYTALMALFSLWASSARLASVFAVLFFAVMMIVMATINAQLPMLSFIGYLVPGAQIDAMLNAQPLTALSSAWLPLLQTIGLLAIGRTMMQRGDL</sequence>
<dbReference type="RefSeq" id="WP_101096762.1">
    <property type="nucleotide sequence ID" value="NZ_CP032415.1"/>
</dbReference>
<organism evidence="2 3">
    <name type="scientific">Shewanella algae</name>
    <dbReference type="NCBI Taxonomy" id="38313"/>
    <lineage>
        <taxon>Bacteria</taxon>
        <taxon>Pseudomonadati</taxon>
        <taxon>Pseudomonadota</taxon>
        <taxon>Gammaproteobacteria</taxon>
        <taxon>Alteromonadales</taxon>
        <taxon>Shewanellaceae</taxon>
        <taxon>Shewanella</taxon>
    </lineage>
</organism>
<dbReference type="Proteomes" id="UP000254069">
    <property type="component" value="Unassembled WGS sequence"/>
</dbReference>
<feature type="transmembrane region" description="Helical" evidence="1">
    <location>
        <begin position="166"/>
        <end position="195"/>
    </location>
</feature>
<dbReference type="GO" id="GO:0140359">
    <property type="term" value="F:ABC-type transporter activity"/>
    <property type="evidence" value="ECO:0007669"/>
    <property type="project" value="InterPro"/>
</dbReference>
<dbReference type="GO" id="GO:0005886">
    <property type="term" value="C:plasma membrane"/>
    <property type="evidence" value="ECO:0007669"/>
    <property type="project" value="UniProtKB-SubCell"/>
</dbReference>
<dbReference type="EMBL" id="UGYO01000002">
    <property type="protein sequence ID" value="SUJ09347.1"/>
    <property type="molecule type" value="Genomic_DNA"/>
</dbReference>
<keyword evidence="3" id="KW-1185">Reference proteome</keyword>
<accession>A0A380BZ48</accession>
<keyword evidence="1" id="KW-0472">Membrane</keyword>
<name>A0A380BZ48_9GAMM</name>
<protein>
    <submittedName>
        <fullName evidence="2">ABC-type transport system involved in multi-copper enzyme maturation, permease component</fullName>
    </submittedName>
</protein>
<keyword evidence="1" id="KW-1133">Transmembrane helix</keyword>